<dbReference type="KEGG" id="goq:ACH46_13240"/>
<keyword evidence="2" id="KW-1185">Reference proteome</keyword>
<sequence>MTEPTTDVVPLWTLATRPTSLPEFATDGMTASRVAELRSALTMLSDAPLVTLEAHPSSVVPEHRSGGVHLAAASPLAMHLADLVKNTSKSASSVAASGETLYRMVVPAKVAA</sequence>
<gene>
    <name evidence="1" type="ORF">ACH46_13240</name>
</gene>
<accession>A0A0N9MS29</accession>
<protein>
    <submittedName>
        <fullName evidence="1">Uncharacterized protein</fullName>
    </submittedName>
</protein>
<dbReference type="RefSeq" id="WP_062393339.1">
    <property type="nucleotide sequence ID" value="NZ_CP011853.1"/>
</dbReference>
<dbReference type="Proteomes" id="UP000063789">
    <property type="component" value="Chromosome"/>
</dbReference>
<evidence type="ECO:0000313" key="2">
    <source>
        <dbReference type="Proteomes" id="UP000063789"/>
    </source>
</evidence>
<organism evidence="1 2">
    <name type="scientific">Gordonia phthalatica</name>
    <dbReference type="NCBI Taxonomy" id="1136941"/>
    <lineage>
        <taxon>Bacteria</taxon>
        <taxon>Bacillati</taxon>
        <taxon>Actinomycetota</taxon>
        <taxon>Actinomycetes</taxon>
        <taxon>Mycobacteriales</taxon>
        <taxon>Gordoniaceae</taxon>
        <taxon>Gordonia</taxon>
    </lineage>
</organism>
<proteinExistence type="predicted"/>
<name>A0A0N9MS29_9ACTN</name>
<evidence type="ECO:0000313" key="1">
    <source>
        <dbReference type="EMBL" id="ALG85265.1"/>
    </source>
</evidence>
<dbReference type="EMBL" id="CP011853">
    <property type="protein sequence ID" value="ALG85265.1"/>
    <property type="molecule type" value="Genomic_DNA"/>
</dbReference>
<dbReference type="AlphaFoldDB" id="A0A0N9MS29"/>
<dbReference type="PATRIC" id="fig|1136941.3.peg.2694"/>
<reference evidence="1 2" key="2">
    <citation type="journal article" date="2017" name="Int. J. Syst. Evol. Microbiol.">
        <title>Gordonia phthalatica sp. nov., a di-n-butyl phthalate-degrading bacterium isolated from activated sludge.</title>
        <authorList>
            <person name="Jin D."/>
            <person name="Kong X."/>
            <person name="Jia M."/>
            <person name="Yu X."/>
            <person name="Wang X."/>
            <person name="Zhuang X."/>
            <person name="Deng Y."/>
            <person name="Bai Z."/>
        </authorList>
    </citation>
    <scope>NUCLEOTIDE SEQUENCE [LARGE SCALE GENOMIC DNA]</scope>
    <source>
        <strain evidence="1 2">QH-11</strain>
    </source>
</reference>
<reference evidence="2" key="1">
    <citation type="submission" date="2015-06" db="EMBL/GenBank/DDBJ databases">
        <title>Complete genome sequence and metabolic analysis of phthalate degradation pathway in Gordonia sp. QH-11.</title>
        <authorList>
            <person name="Jin D."/>
            <person name="Kong X."/>
            <person name="Bai Z."/>
        </authorList>
    </citation>
    <scope>NUCLEOTIDE SEQUENCE [LARGE SCALE GENOMIC DNA]</scope>
    <source>
        <strain evidence="2">QH-11</strain>
    </source>
</reference>
<dbReference type="STRING" id="1136941.ACH46_13240"/>